<feature type="chain" id="PRO_5005489400" evidence="1">
    <location>
        <begin position="26"/>
        <end position="57"/>
    </location>
</feature>
<accession>A0A0K2VCH8</accession>
<keyword evidence="1" id="KW-0732">Signal</keyword>
<evidence type="ECO:0000313" key="2">
    <source>
        <dbReference type="EMBL" id="CDW47641.1"/>
    </source>
</evidence>
<protein>
    <submittedName>
        <fullName evidence="2">Uncharacterized protein</fullName>
    </submittedName>
</protein>
<organism evidence="2">
    <name type="scientific">Lepeophtheirus salmonis</name>
    <name type="common">Salmon louse</name>
    <name type="synonym">Caligus salmonis</name>
    <dbReference type="NCBI Taxonomy" id="72036"/>
    <lineage>
        <taxon>Eukaryota</taxon>
        <taxon>Metazoa</taxon>
        <taxon>Ecdysozoa</taxon>
        <taxon>Arthropoda</taxon>
        <taxon>Crustacea</taxon>
        <taxon>Multicrustacea</taxon>
        <taxon>Hexanauplia</taxon>
        <taxon>Copepoda</taxon>
        <taxon>Siphonostomatoida</taxon>
        <taxon>Caligidae</taxon>
        <taxon>Lepeophtheirus</taxon>
    </lineage>
</organism>
<evidence type="ECO:0000256" key="1">
    <source>
        <dbReference type="SAM" id="SignalP"/>
    </source>
</evidence>
<reference evidence="2" key="1">
    <citation type="submission" date="2014-05" db="EMBL/GenBank/DDBJ databases">
        <authorList>
            <person name="Chronopoulou M."/>
        </authorList>
    </citation>
    <scope>NUCLEOTIDE SEQUENCE</scope>
    <source>
        <tissue evidence="2">Whole organism</tissue>
    </source>
</reference>
<dbReference type="AlphaFoldDB" id="A0A0K2VCH8"/>
<dbReference type="EMBL" id="HACA01030280">
    <property type="protein sequence ID" value="CDW47641.1"/>
    <property type="molecule type" value="Transcribed_RNA"/>
</dbReference>
<sequence length="57" mass="6531">SNKLTDIIVILRFILSLSSYSPAYSCRRMTSRDSKENNLRALNRTTEAANQLVHFSK</sequence>
<proteinExistence type="predicted"/>
<feature type="non-terminal residue" evidence="2">
    <location>
        <position position="1"/>
    </location>
</feature>
<feature type="signal peptide" evidence="1">
    <location>
        <begin position="1"/>
        <end position="25"/>
    </location>
</feature>
<name>A0A0K2VCH8_LEPSM</name>